<gene>
    <name evidence="2" type="ORF">BSOLF_0250</name>
</gene>
<protein>
    <recommendedName>
        <fullName evidence="4">Secreted protein</fullName>
    </recommendedName>
</protein>
<evidence type="ECO:0008006" key="4">
    <source>
        <dbReference type="Google" id="ProtNLM"/>
    </source>
</evidence>
<dbReference type="Proteomes" id="UP000244338">
    <property type="component" value="Unassembled WGS sequence"/>
</dbReference>
<organism evidence="2 3">
    <name type="scientific">Candidatus Carbonibacillus altaicus</name>
    <dbReference type="NCBI Taxonomy" id="2163959"/>
    <lineage>
        <taxon>Bacteria</taxon>
        <taxon>Bacillati</taxon>
        <taxon>Bacillota</taxon>
        <taxon>Bacilli</taxon>
        <taxon>Bacillales</taxon>
        <taxon>Candidatus Carbonibacillus</taxon>
    </lineage>
</organism>
<keyword evidence="1" id="KW-0812">Transmembrane</keyword>
<dbReference type="Pfam" id="PF11167">
    <property type="entry name" value="DUF2953"/>
    <property type="match status" value="1"/>
</dbReference>
<reference evidence="3" key="1">
    <citation type="journal article" date="2018" name="Sci. Rep.">
        <title>Lignite coal burning seam in the remote Altai Mountains harbors a hydrogen-driven thermophilic microbial community.</title>
        <authorList>
            <person name="Kadnikov V.V."/>
            <person name="Mardanov A.V."/>
            <person name="Ivasenko D.A."/>
            <person name="Antsiferov D.V."/>
            <person name="Beletsky A.V."/>
            <person name="Karnachuk O.V."/>
            <person name="Ravin N.V."/>
        </authorList>
    </citation>
    <scope>NUCLEOTIDE SEQUENCE [LARGE SCALE GENOMIC DNA]</scope>
</reference>
<feature type="transmembrane region" description="Helical" evidence="1">
    <location>
        <begin position="6"/>
        <end position="24"/>
    </location>
</feature>
<keyword evidence="1" id="KW-0472">Membrane</keyword>
<comment type="caution">
    <text evidence="2">The sequence shown here is derived from an EMBL/GenBank/DDBJ whole genome shotgun (WGS) entry which is preliminary data.</text>
</comment>
<dbReference type="InterPro" id="IPR021338">
    <property type="entry name" value="DUF2953"/>
</dbReference>
<proteinExistence type="predicted"/>
<dbReference type="EMBL" id="PEBX01000029">
    <property type="protein sequence ID" value="PTQ56418.1"/>
    <property type="molecule type" value="Genomic_DNA"/>
</dbReference>
<name>A0A2R6Y156_9BACL</name>
<evidence type="ECO:0000313" key="2">
    <source>
        <dbReference type="EMBL" id="PTQ56418.1"/>
    </source>
</evidence>
<accession>A0A2R6Y156</accession>
<evidence type="ECO:0000256" key="1">
    <source>
        <dbReference type="SAM" id="Phobius"/>
    </source>
</evidence>
<sequence>MKLFGWVAGVIFMIFTLLIALLYMSPIRADLLITVNEVRLISRIKLSFVWRLWRIERTFQSDDFLFNINKKGESSDDADGHPADSTKLDITTIRRLIPVVIQALKKIHLLSIRWVSRYGEADADRTALIYGMLWQLKTFVYWLLHLVLTLEDKNPAFDVQADWGKPGFTTEFSCIAEVRTGDAIIAGINVWRIMKK</sequence>
<evidence type="ECO:0000313" key="3">
    <source>
        <dbReference type="Proteomes" id="UP000244338"/>
    </source>
</evidence>
<dbReference type="AlphaFoldDB" id="A0A2R6Y156"/>
<keyword evidence="1" id="KW-1133">Transmembrane helix</keyword>